<reference evidence="2" key="1">
    <citation type="submission" date="2018-08" db="EMBL/GenBank/DDBJ databases">
        <authorList>
            <person name="Blom J."/>
        </authorList>
    </citation>
    <scope>NUCLEOTIDE SEQUENCE [LARGE SCALE GENOMIC DNA]</scope>
    <source>
        <strain evidence="2">CCOS 865</strain>
    </source>
</reference>
<proteinExistence type="predicted"/>
<evidence type="ECO:0000313" key="1">
    <source>
        <dbReference type="EMBL" id="SYX91674.1"/>
    </source>
</evidence>
<organism evidence="1 2">
    <name type="scientific">Pseudomonas reidholzensis</name>
    <dbReference type="NCBI Taxonomy" id="1785162"/>
    <lineage>
        <taxon>Bacteria</taxon>
        <taxon>Pseudomonadati</taxon>
        <taxon>Pseudomonadota</taxon>
        <taxon>Gammaproteobacteria</taxon>
        <taxon>Pseudomonadales</taxon>
        <taxon>Pseudomonadaceae</taxon>
        <taxon>Pseudomonas</taxon>
    </lineage>
</organism>
<dbReference type="EMBL" id="UNOZ01000030">
    <property type="protein sequence ID" value="SYX91674.1"/>
    <property type="molecule type" value="Genomic_DNA"/>
</dbReference>
<protein>
    <recommendedName>
        <fullName evidence="3">DUF2892 domain-containing protein</fullName>
    </recommendedName>
</protein>
<dbReference type="OrthoDB" id="6904375at2"/>
<keyword evidence="2" id="KW-1185">Reference proteome</keyword>
<dbReference type="Proteomes" id="UP000263595">
    <property type="component" value="Unassembled WGS sequence"/>
</dbReference>
<evidence type="ECO:0008006" key="3">
    <source>
        <dbReference type="Google" id="ProtNLM"/>
    </source>
</evidence>
<dbReference type="AlphaFoldDB" id="A0A383RYH7"/>
<name>A0A383RYH7_9PSED</name>
<gene>
    <name evidence="1" type="ORF">CCOS865_03954</name>
</gene>
<dbReference type="RefSeq" id="WP_119144052.1">
    <property type="nucleotide sequence ID" value="NZ_CBCSFL010000012.1"/>
</dbReference>
<accession>A0A383RYH7</accession>
<evidence type="ECO:0000313" key="2">
    <source>
        <dbReference type="Proteomes" id="UP000263595"/>
    </source>
</evidence>
<sequence length="116" mass="12313">MLDTHSSLLAKEHNVHGLERASSLAGGALMLSKGLRHGGLIGLLQVAVGGLALARGFSGHCSTKAWWLRHRQEFQRLRGDIQRSAAELEVLRASAEAATRGVTVLGNDLLGGKPKV</sequence>